<feature type="transmembrane region" description="Helical" evidence="7">
    <location>
        <begin position="371"/>
        <end position="389"/>
    </location>
</feature>
<feature type="compositionally biased region" description="Low complexity" evidence="6">
    <location>
        <begin position="1025"/>
        <end position="1040"/>
    </location>
</feature>
<keyword evidence="5 7" id="KW-0472">Membrane</keyword>
<feature type="region of interest" description="Disordered" evidence="6">
    <location>
        <begin position="1512"/>
        <end position="1547"/>
    </location>
</feature>
<comment type="subcellular location">
    <subcellularLocation>
        <location evidence="1">Membrane</location>
        <topology evidence="1">Multi-pass membrane protein</topology>
    </subcellularLocation>
</comment>
<evidence type="ECO:0000256" key="2">
    <source>
        <dbReference type="ARBA" id="ARBA00006510"/>
    </source>
</evidence>
<feature type="domain" description="TMC" evidence="8">
    <location>
        <begin position="1085"/>
        <end position="1200"/>
    </location>
</feature>
<feature type="region of interest" description="Disordered" evidence="6">
    <location>
        <begin position="171"/>
        <end position="241"/>
    </location>
</feature>
<proteinExistence type="inferred from homology"/>
<feature type="transmembrane region" description="Helical" evidence="7">
    <location>
        <begin position="1205"/>
        <end position="1228"/>
    </location>
</feature>
<evidence type="ECO:0000256" key="7">
    <source>
        <dbReference type="SAM" id="Phobius"/>
    </source>
</evidence>
<reference evidence="9" key="1">
    <citation type="submission" date="2020-11" db="EMBL/GenBank/DDBJ databases">
        <authorList>
            <person name="Tran Van P."/>
        </authorList>
    </citation>
    <scope>NUCLEOTIDE SEQUENCE</scope>
</reference>
<feature type="compositionally biased region" description="Polar residues" evidence="6">
    <location>
        <begin position="1522"/>
        <end position="1540"/>
    </location>
</feature>
<feature type="region of interest" description="Disordered" evidence="6">
    <location>
        <begin position="1025"/>
        <end position="1047"/>
    </location>
</feature>
<feature type="region of interest" description="Disordered" evidence="6">
    <location>
        <begin position="1346"/>
        <end position="1365"/>
    </location>
</feature>
<evidence type="ECO:0000256" key="5">
    <source>
        <dbReference type="ARBA" id="ARBA00023136"/>
    </source>
</evidence>
<dbReference type="Pfam" id="PF07810">
    <property type="entry name" value="TMC"/>
    <property type="match status" value="1"/>
</dbReference>
<dbReference type="PANTHER" id="PTHR23302">
    <property type="entry name" value="TRANSMEMBRANE CHANNEL-RELATED"/>
    <property type="match status" value="1"/>
</dbReference>
<feature type="transmembrane region" description="Helical" evidence="7">
    <location>
        <begin position="1265"/>
        <end position="1287"/>
    </location>
</feature>
<feature type="transmembrane region" description="Helical" evidence="7">
    <location>
        <begin position="462"/>
        <end position="481"/>
    </location>
</feature>
<evidence type="ECO:0000256" key="3">
    <source>
        <dbReference type="ARBA" id="ARBA00022692"/>
    </source>
</evidence>
<feature type="transmembrane region" description="Helical" evidence="7">
    <location>
        <begin position="593"/>
        <end position="616"/>
    </location>
</feature>
<keyword evidence="3 7" id="KW-0812">Transmembrane</keyword>
<dbReference type="GO" id="GO:0005886">
    <property type="term" value="C:plasma membrane"/>
    <property type="evidence" value="ECO:0007669"/>
    <property type="project" value="InterPro"/>
</dbReference>
<dbReference type="PANTHER" id="PTHR23302:SF40">
    <property type="entry name" value="TRANSMEMBRANE CHANNEL-LIKE PROTEIN"/>
    <property type="match status" value="1"/>
</dbReference>
<feature type="compositionally biased region" description="Basic and acidic residues" evidence="6">
    <location>
        <begin position="1353"/>
        <end position="1365"/>
    </location>
</feature>
<dbReference type="EMBL" id="OE000127">
    <property type="protein sequence ID" value="CAD7452555.1"/>
    <property type="molecule type" value="Genomic_DNA"/>
</dbReference>
<evidence type="ECO:0000313" key="9">
    <source>
        <dbReference type="EMBL" id="CAD7452555.1"/>
    </source>
</evidence>
<dbReference type="InterPro" id="IPR038900">
    <property type="entry name" value="TMC"/>
</dbReference>
<accession>A0A7R9IAX2</accession>
<organism evidence="9">
    <name type="scientific">Timema tahoe</name>
    <dbReference type="NCBI Taxonomy" id="61484"/>
    <lineage>
        <taxon>Eukaryota</taxon>
        <taxon>Metazoa</taxon>
        <taxon>Ecdysozoa</taxon>
        <taxon>Arthropoda</taxon>
        <taxon>Hexapoda</taxon>
        <taxon>Insecta</taxon>
        <taxon>Pterygota</taxon>
        <taxon>Neoptera</taxon>
        <taxon>Polyneoptera</taxon>
        <taxon>Phasmatodea</taxon>
        <taxon>Timematodea</taxon>
        <taxon>Timematoidea</taxon>
        <taxon>Timematidae</taxon>
        <taxon>Timema</taxon>
    </lineage>
</organism>
<feature type="region of interest" description="Disordered" evidence="6">
    <location>
        <begin position="782"/>
        <end position="805"/>
    </location>
</feature>
<feature type="transmembrane region" description="Helical" evidence="7">
    <location>
        <begin position="1156"/>
        <end position="1177"/>
    </location>
</feature>
<sequence length="1630" mass="184363">MSPRNYAALNRKRLDMSGLRRPSRNRPYCRDPICSQQLIRWTCRPIACQARRCELTEPVDKMIFHLPTPRTPFKSKVFFVSGHDATYARLLLVGAAGGYVFSHLQQGTEVPSPQPSVDRLSVTFAPEERCVFVDSSTCDSVFSPGSPPIFQEVSPSMEKVRFSRETTVTVEVSPSMEKGRFSRETTVTDGEDDEDYSASVNAIMQRRASTRRPSKRRGRRPSSPFSPDADSGQSLGRRRSSVFTLSSGDTAISMDEGMTQEQIYENLRLHKEVLSSVKQQPWGMRKKLRLVHQAKAFVKKHEGELQERLAQNKTTRDILARFNLLIIKRGQYLKRELANFVTLLIPWELRIKEIESHFGSVVASYFTFLRWLFWVNLVICVLLVAFVAIPEVSHTMLRRNVLMLTADKNRDGMRKRMTPEEETKSTNLITLWNFEGVLKYSPIFYGYYTNKDDNKKGYRLPFAYFMTGLAVYVYSFVATLSKMAQNSRMSKLSEKDDECIFTWKLFTRWDYMIGNAETAHNRTASIILGFKEALLEEAEKRRNARSSWRVISLRVLVNLTVLLLLVASAYAVVMVVNRSTEPGNTWWSQNETTIVISIISFLFPLIFEVIGLLEYYHPRKQLRIQLASCPPMFATPSDVSHRSWETETSATFFDLLPPDTRAMFPCLQTQGKHRQESLAVCVYLTVQLQKLRENTTISPFIAPTASLLTMIPTTSHYYQPDQLSSDVSPLTDSPFDEIVTTVCYNVSVKCNTLLTASPMDAITSAMVAMLIASITSKPPSSNVEYVTPSYKDPEPETFPSDTTELEDYTPSNLYETTTSQLFWTSNSPTTDGEVNGSSSFIFPNDTWSESNIDYFTGTENSSLLWVETRNDSLNNETMFIEQDGYVDSKSSKTRWPLGFFEVLEGVYSHISYATSKLVNPENAVDELDFDQVNKFSTSPIDEVGFPDKMNTSVQESDVSFSTTSVYSTLLDSTVSPSLKNVLEGLGNVTLNDTMVRQLTTLLSSMNPEEPDDDMTCYVTECLNETSTTGSASPSTPFSGTRGSTSPSALNTTRYATNLSFEVSSISSYRSGLLEMEIRKNLSRLCWETMFGQELVKLTIMDLVLTIVATLFVDFFRALFVRVMNNLWCWDLEKQFPQYGDFKIAENILHLVNNQGMVWMGMFFSPGLPLINTIKLVIMMYLRSWAVLTCNVPHEVVFRASRSNNFYLALLLTMLFLCVLPVGYAIVWVEPSWHCGPFSDHNRIYHLFTGSLQKALPKSLHFPLDYIASPSIVIPLLVLLVLIIYYLASLTGALREANNDLKIQLRRERSEERRRVMQLVGQRRRGGSGGDSADTPFSRWRKIIPVLPPGKTPFTDRDGEIGADKDDVTTVANGNLKNEVSKNELIEKLMKRALRKSSATSDDESAPVVDEEATDIELHDSLPDDVPSVTKASSNKDRNLSQKNKSTDKPKDPLQGKDAEKTNRRSQLPKQRRRHNGSRPKSPPPSYDNKDREDSLTSCWSDNIPVIKISKTDSAECVAQQRAEPQQPSRTNGSSSTTDTTVAIEPVHLPGRELARSDERLDQDGKYRDKILGKMVKHLQRKKDDDKEEDARESGGPIILEMASKTLTHERDRNIGDNIITEQEITATHSK</sequence>
<feature type="compositionally biased region" description="Basic residues" evidence="6">
    <location>
        <begin position="208"/>
        <end position="220"/>
    </location>
</feature>
<evidence type="ECO:0000256" key="6">
    <source>
        <dbReference type="SAM" id="MobiDB-lite"/>
    </source>
</evidence>
<evidence type="ECO:0000259" key="8">
    <source>
        <dbReference type="Pfam" id="PF07810"/>
    </source>
</evidence>
<feature type="transmembrane region" description="Helical" evidence="7">
    <location>
        <begin position="551"/>
        <end position="573"/>
    </location>
</feature>
<dbReference type="GO" id="GO:0008381">
    <property type="term" value="F:mechanosensitive monoatomic ion channel activity"/>
    <property type="evidence" value="ECO:0007669"/>
    <property type="project" value="TreeGrafter"/>
</dbReference>
<gene>
    <name evidence="9" type="ORF">TTEB3V08_LOCUS733</name>
</gene>
<evidence type="ECO:0000256" key="1">
    <source>
        <dbReference type="ARBA" id="ARBA00004141"/>
    </source>
</evidence>
<name>A0A7R9IAX2_9NEOP</name>
<comment type="similarity">
    <text evidence="2">Belongs to the TMC family.</text>
</comment>
<evidence type="ECO:0000256" key="4">
    <source>
        <dbReference type="ARBA" id="ARBA00022989"/>
    </source>
</evidence>
<feature type="region of interest" description="Disordered" evidence="6">
    <location>
        <begin position="1393"/>
        <end position="1498"/>
    </location>
</feature>
<feature type="transmembrane region" description="Helical" evidence="7">
    <location>
        <begin position="1099"/>
        <end position="1119"/>
    </location>
</feature>
<protein>
    <recommendedName>
        <fullName evidence="8">TMC domain-containing protein</fullName>
    </recommendedName>
</protein>
<keyword evidence="4 7" id="KW-1133">Transmembrane helix</keyword>
<dbReference type="InterPro" id="IPR012496">
    <property type="entry name" value="TMC_dom"/>
</dbReference>
<feature type="compositionally biased region" description="Basic and acidic residues" evidence="6">
    <location>
        <begin position="1433"/>
        <end position="1462"/>
    </location>
</feature>
<feature type="compositionally biased region" description="Acidic residues" evidence="6">
    <location>
        <begin position="1400"/>
        <end position="1414"/>
    </location>
</feature>